<reference evidence="4" key="2">
    <citation type="submission" date="2022-10" db="EMBL/GenBank/DDBJ databases">
        <title>Genome assembly of Lactococcus garvieae isolates from cricket gut.</title>
        <authorList>
            <person name="Luecke A.R."/>
            <person name="Brown A.M.V."/>
            <person name="Wakeman C.A."/>
        </authorList>
    </citation>
    <scope>NUCLEOTIDE SEQUENCE</scope>
    <source>
        <strain evidence="4">Alexii-11_2</strain>
    </source>
</reference>
<dbReference type="EMBL" id="FOTJ01000006">
    <property type="protein sequence ID" value="SFL35695.1"/>
    <property type="molecule type" value="Genomic_DNA"/>
</dbReference>
<dbReference type="OMA" id="AWGGYPQ"/>
<dbReference type="AlphaFoldDB" id="A0A1I4H0I6"/>
<dbReference type="PROSITE" id="PS50889">
    <property type="entry name" value="S4"/>
    <property type="match status" value="1"/>
</dbReference>
<dbReference type="PANTHER" id="PTHR13633">
    <property type="entry name" value="MITOCHONDRIAL TRANSCRIPTION RESCUE FACTOR 1"/>
    <property type="match status" value="1"/>
</dbReference>
<proteinExistence type="predicted"/>
<dbReference type="SUPFAM" id="SSF55174">
    <property type="entry name" value="Alpha-L RNA-binding motif"/>
    <property type="match status" value="1"/>
</dbReference>
<dbReference type="Pfam" id="PF01479">
    <property type="entry name" value="S4"/>
    <property type="match status" value="1"/>
</dbReference>
<gene>
    <name evidence="4" type="ORF">OF801_08590</name>
    <name evidence="5" type="ORF">PWF74_07745</name>
    <name evidence="3" type="ORF">SAMN05216438_10659</name>
</gene>
<feature type="domain" description="RNA-binding S4" evidence="2">
    <location>
        <begin position="184"/>
        <end position="246"/>
    </location>
</feature>
<dbReference type="Gene3D" id="3.30.70.330">
    <property type="match status" value="1"/>
</dbReference>
<dbReference type="Pfam" id="PF17774">
    <property type="entry name" value="YlmH_RBD"/>
    <property type="match status" value="1"/>
</dbReference>
<dbReference type="GO" id="GO:0003723">
    <property type="term" value="F:RNA binding"/>
    <property type="evidence" value="ECO:0007669"/>
    <property type="project" value="UniProtKB-KW"/>
</dbReference>
<evidence type="ECO:0000259" key="2">
    <source>
        <dbReference type="SMART" id="SM00363"/>
    </source>
</evidence>
<dbReference type="InterPro" id="IPR040591">
    <property type="entry name" value="RqcP2_RBD"/>
</dbReference>
<dbReference type="InterPro" id="IPR002942">
    <property type="entry name" value="S4_RNA-bd"/>
</dbReference>
<dbReference type="Pfam" id="PF21278">
    <property type="entry name" value="YlmH_1st"/>
    <property type="match status" value="1"/>
</dbReference>
<keyword evidence="1" id="KW-0694">RNA-binding</keyword>
<evidence type="ECO:0000313" key="4">
    <source>
        <dbReference type="EMBL" id="UYT10011.1"/>
    </source>
</evidence>
<name>A0A1I4H0I6_9LACT</name>
<organism evidence="3 6">
    <name type="scientific">Lactococcus garvieae</name>
    <dbReference type="NCBI Taxonomy" id="1363"/>
    <lineage>
        <taxon>Bacteria</taxon>
        <taxon>Bacillati</taxon>
        <taxon>Bacillota</taxon>
        <taxon>Bacilli</taxon>
        <taxon>Lactobacillales</taxon>
        <taxon>Streptococcaceae</taxon>
        <taxon>Lactococcus</taxon>
    </lineage>
</organism>
<evidence type="ECO:0000313" key="6">
    <source>
        <dbReference type="Proteomes" id="UP000181969"/>
    </source>
</evidence>
<dbReference type="EMBL" id="CP118627">
    <property type="protein sequence ID" value="WEA13402.1"/>
    <property type="molecule type" value="Genomic_DNA"/>
</dbReference>
<evidence type="ECO:0000313" key="3">
    <source>
        <dbReference type="EMBL" id="SFL35695.1"/>
    </source>
</evidence>
<accession>A0A1I4H0I6</accession>
<dbReference type="Proteomes" id="UP001164042">
    <property type="component" value="Chromosome"/>
</dbReference>
<evidence type="ECO:0000313" key="5">
    <source>
        <dbReference type="EMBL" id="WEA13402.1"/>
    </source>
</evidence>
<dbReference type="EMBL" id="CP109635">
    <property type="protein sequence ID" value="UYT10011.1"/>
    <property type="molecule type" value="Genomic_DNA"/>
</dbReference>
<dbReference type="PANTHER" id="PTHR13633:SF3">
    <property type="entry name" value="MITOCHONDRIAL TRANSCRIPTION RESCUE FACTOR 1"/>
    <property type="match status" value="1"/>
</dbReference>
<dbReference type="CDD" id="cd00165">
    <property type="entry name" value="S4"/>
    <property type="match status" value="1"/>
</dbReference>
<dbReference type="Gene3D" id="3.30.1370.160">
    <property type="match status" value="1"/>
</dbReference>
<dbReference type="RefSeq" id="WP_014025322.1">
    <property type="nucleotide sequence ID" value="NZ_AP027239.1"/>
</dbReference>
<sequence>MSHENIYQHFHPEEKQFIDRVLDWMDRVENNYSVVTTYFLNPREVEILESLANKRELQIFSTQDIAQTELTKIIIAPEFYQLDILDFDLALLEISYAQKFYQLKHSQILGSFLGQTGIRRSEIGDIILNEGRVQVFVSKHLLEIFQNNIRKIGSATVKFVEKPFEERLETETSSVRKVVLVSSLRIDKIIASTFEISRNLAVNMLQLRKVKLNYLEIEKKDFPVEPGDLISVRGLGRIKILKMLGETKKGKQKIECEITKNHKKK</sequence>
<dbReference type="Proteomes" id="UP001217324">
    <property type="component" value="Chromosome"/>
</dbReference>
<dbReference type="InterPro" id="IPR012677">
    <property type="entry name" value="Nucleotide-bd_a/b_plait_sf"/>
</dbReference>
<reference evidence="3 6" key="1">
    <citation type="submission" date="2016-10" db="EMBL/GenBank/DDBJ databases">
        <authorList>
            <person name="de Groot N.N."/>
        </authorList>
    </citation>
    <scope>NUCLEOTIDE SEQUENCE [LARGE SCALE GENOMIC DNA]</scope>
    <source>
        <strain evidence="3 6">M79</strain>
    </source>
</reference>
<dbReference type="SMART" id="SM00363">
    <property type="entry name" value="S4"/>
    <property type="match status" value="1"/>
</dbReference>
<dbReference type="OrthoDB" id="9812787at2"/>
<evidence type="ECO:0000256" key="1">
    <source>
        <dbReference type="PROSITE-ProRule" id="PRU00182"/>
    </source>
</evidence>
<dbReference type="Proteomes" id="UP000181969">
    <property type="component" value="Unassembled WGS sequence"/>
</dbReference>
<reference evidence="5" key="3">
    <citation type="submission" date="2023-02" db="EMBL/GenBank/DDBJ databases">
        <title>Comparative genomics and fermentation flavor characterization of five lactic acid bacteria reveal flavor biosynthesis metabolic pathways in fermented muskmelon puree.</title>
        <authorList>
            <person name="Yuan L."/>
            <person name="Li M."/>
            <person name="Xu X."/>
            <person name="Lao F."/>
            <person name="Wu J."/>
        </authorList>
    </citation>
    <scope>NUCLEOTIDE SEQUENCE</scope>
    <source>
        <strain evidence="5">Pa-2</strain>
    </source>
</reference>
<protein>
    <submittedName>
        <fullName evidence="3">RNA-binding protein YlmH, contains S4-like domain</fullName>
    </submittedName>
    <submittedName>
        <fullName evidence="4">YlmH/Sll1252 family protein</fullName>
    </submittedName>
</protein>
<dbReference type="InterPro" id="IPR048443">
    <property type="entry name" value="RqcP2_N"/>
</dbReference>